<gene>
    <name evidence="1" type="ORF">Fcan01_08607</name>
</gene>
<dbReference type="InterPro" id="IPR032675">
    <property type="entry name" value="LRR_dom_sf"/>
</dbReference>
<keyword evidence="2" id="KW-1185">Reference proteome</keyword>
<sequence>MNTIGNTHTTETYYPKALARFCTKSVTALTLKSMAMEASLKMLSTSVLGSGKVRDARGKKNFRNVLDESLPRELQFALVRKAVEKFFGADRMLNLLDIFEPKRIILDAVDMIGSFRYAYGCYFCENKLYWSNGTIERLNLSVLQCDRLYQYISWSDALKNQCLHTVIMSTERGALRTSILPSIFARSPSLTRVTLLNGATNHVLRILGRSCPSLKILDVSHSTAVSDAGLAGLLLAGRQHSFPNMTVAQARLISPEEKNPCAVTLCKLVLIGTDVSSDAFNLSCVLMQGCYYVAFLPDLMIVRPYGACESDPDHLKGTHVSTRIENETSLVPVFGQREDILRQVGRVMGRFAERRRGTEGTGQVLEHHVLPRYSADRVAFNFVRGVDSYLAEAMLMTEYTRKNQIIITRIGFPGLLHPQKKTTICVEKEIFIPGNPNLWKNRAQLILFWDSFTWSVTGLPDLGELGVWLPNLVVLKARLQGRWDRSEPLFPNLRETYIWTVTDNTVLSFLRSSPKIELLKFNCLDLMRTHDGRSERLDDTSFARALISNPTLLRSLNEVCIRPASNLHICSARFILRRAKRLRRLGDMESWRVTPAEIRQLNEELDKINSKCILTVLSFPPKETHQYLI</sequence>
<proteinExistence type="predicted"/>
<dbReference type="AlphaFoldDB" id="A0A226ECN1"/>
<comment type="caution">
    <text evidence="1">The sequence shown here is derived from an EMBL/GenBank/DDBJ whole genome shotgun (WGS) entry which is preliminary data.</text>
</comment>
<protein>
    <submittedName>
        <fullName evidence="1">Uncharacterized protein</fullName>
    </submittedName>
</protein>
<name>A0A226ECN1_FOLCA</name>
<evidence type="ECO:0000313" key="2">
    <source>
        <dbReference type="Proteomes" id="UP000198287"/>
    </source>
</evidence>
<dbReference type="Gene3D" id="3.80.10.10">
    <property type="entry name" value="Ribonuclease Inhibitor"/>
    <property type="match status" value="1"/>
</dbReference>
<dbReference type="Proteomes" id="UP000198287">
    <property type="component" value="Unassembled WGS sequence"/>
</dbReference>
<reference evidence="1 2" key="1">
    <citation type="submission" date="2015-12" db="EMBL/GenBank/DDBJ databases">
        <title>The genome of Folsomia candida.</title>
        <authorList>
            <person name="Faddeeva A."/>
            <person name="Derks M.F."/>
            <person name="Anvar Y."/>
            <person name="Smit S."/>
            <person name="Van Straalen N."/>
            <person name="Roelofs D."/>
        </authorList>
    </citation>
    <scope>NUCLEOTIDE SEQUENCE [LARGE SCALE GENOMIC DNA]</scope>
    <source>
        <strain evidence="1 2">VU population</strain>
        <tissue evidence="1">Whole body</tissue>
    </source>
</reference>
<dbReference type="EMBL" id="LNIX01000004">
    <property type="protein sequence ID" value="OXA55199.1"/>
    <property type="molecule type" value="Genomic_DNA"/>
</dbReference>
<evidence type="ECO:0000313" key="1">
    <source>
        <dbReference type="EMBL" id="OXA55199.1"/>
    </source>
</evidence>
<organism evidence="1 2">
    <name type="scientific">Folsomia candida</name>
    <name type="common">Springtail</name>
    <dbReference type="NCBI Taxonomy" id="158441"/>
    <lineage>
        <taxon>Eukaryota</taxon>
        <taxon>Metazoa</taxon>
        <taxon>Ecdysozoa</taxon>
        <taxon>Arthropoda</taxon>
        <taxon>Hexapoda</taxon>
        <taxon>Collembola</taxon>
        <taxon>Entomobryomorpha</taxon>
        <taxon>Isotomoidea</taxon>
        <taxon>Isotomidae</taxon>
        <taxon>Proisotominae</taxon>
        <taxon>Folsomia</taxon>
    </lineage>
</organism>
<accession>A0A226ECN1</accession>